<keyword evidence="3" id="KW-0560">Oxidoreductase</keyword>
<sequence>MLYYEEPAKKLPVREFDVVIAGGGTAGVMAAIASARQGAKTALIELKGYTGGIVTEGGTALHSFFNLWKAFPGVEKRQVVKGIPQELIDRLVARGGCSGHVEVTTYYDYDSVCTAIDTEIYKLVTHEMLAEAGVEMFLNTMLVGAIMDDDTIRGVIVESRSGREAFYAKSFVDCTGYGDLSAYAGAKFTEPNDHPVANSIGVANVDVDRFNDFCKGQALAQAAYGTRSGEENKLIRVGFEKGVFPEEIQKEVERIGMSFITTTLHDNYLMFIKLNYKMPQSPTDRDAVAKAELELRERMEAAIKILRKIPGCEKAFMARTSPSLAIRRGRCIECDYDISLSDILNGVHFEDDIMSYAFHDCAPRLKVKDGGTYGIPYKALRVKGIKNLLVAGMLITSDWEAHMSTRNTVSCFGQGQAAGTAAALCAQKSVGTRELPYADLKKALLDADVYLEN</sequence>
<name>A0A9D1DSF9_9FIRM</name>
<accession>A0A9D1DSF9</accession>
<dbReference type="Gene3D" id="3.50.50.60">
    <property type="entry name" value="FAD/NAD(P)-binding domain"/>
    <property type="match status" value="1"/>
</dbReference>
<dbReference type="Pfam" id="PF12831">
    <property type="entry name" value="FAD_oxidored"/>
    <property type="match status" value="1"/>
</dbReference>
<keyword evidence="5" id="KW-0411">Iron-sulfur</keyword>
<dbReference type="InterPro" id="IPR036188">
    <property type="entry name" value="FAD/NAD-bd_sf"/>
</dbReference>
<dbReference type="GO" id="GO:0046872">
    <property type="term" value="F:metal ion binding"/>
    <property type="evidence" value="ECO:0007669"/>
    <property type="project" value="UniProtKB-KW"/>
</dbReference>
<evidence type="ECO:0000313" key="6">
    <source>
        <dbReference type="EMBL" id="HIR58143.1"/>
    </source>
</evidence>
<reference evidence="6" key="2">
    <citation type="journal article" date="2021" name="PeerJ">
        <title>Extensive microbial diversity within the chicken gut microbiome revealed by metagenomics and culture.</title>
        <authorList>
            <person name="Gilroy R."/>
            <person name="Ravi A."/>
            <person name="Getino M."/>
            <person name="Pursley I."/>
            <person name="Horton D.L."/>
            <person name="Alikhan N.F."/>
            <person name="Baker D."/>
            <person name="Gharbi K."/>
            <person name="Hall N."/>
            <person name="Watson M."/>
            <person name="Adriaenssens E.M."/>
            <person name="Foster-Nyarko E."/>
            <person name="Jarju S."/>
            <person name="Secka A."/>
            <person name="Antonio M."/>
            <person name="Oren A."/>
            <person name="Chaudhuri R.R."/>
            <person name="La Ragione R."/>
            <person name="Hildebrand F."/>
            <person name="Pallen M.J."/>
        </authorList>
    </citation>
    <scope>NUCLEOTIDE SEQUENCE</scope>
    <source>
        <strain evidence="6">ChiSjej1B19-7085</strain>
    </source>
</reference>
<evidence type="ECO:0000313" key="7">
    <source>
        <dbReference type="Proteomes" id="UP000886785"/>
    </source>
</evidence>
<proteinExistence type="predicted"/>
<evidence type="ECO:0000256" key="3">
    <source>
        <dbReference type="ARBA" id="ARBA00023002"/>
    </source>
</evidence>
<evidence type="ECO:0000256" key="5">
    <source>
        <dbReference type="ARBA" id="ARBA00023014"/>
    </source>
</evidence>
<dbReference type="AlphaFoldDB" id="A0A9D1DSF9"/>
<evidence type="ECO:0000256" key="4">
    <source>
        <dbReference type="ARBA" id="ARBA00023004"/>
    </source>
</evidence>
<dbReference type="InterPro" id="IPR039650">
    <property type="entry name" value="HdrA-like"/>
</dbReference>
<dbReference type="GO" id="GO:0051539">
    <property type="term" value="F:4 iron, 4 sulfur cluster binding"/>
    <property type="evidence" value="ECO:0007669"/>
    <property type="project" value="UniProtKB-KW"/>
</dbReference>
<dbReference type="Proteomes" id="UP000886785">
    <property type="component" value="Unassembled WGS sequence"/>
</dbReference>
<dbReference type="GO" id="GO:0016491">
    <property type="term" value="F:oxidoreductase activity"/>
    <property type="evidence" value="ECO:0007669"/>
    <property type="project" value="UniProtKB-KW"/>
</dbReference>
<dbReference type="SUPFAM" id="SSF51905">
    <property type="entry name" value="FAD/NAD(P)-binding domain"/>
    <property type="match status" value="1"/>
</dbReference>
<comment type="caution">
    <text evidence="6">The sequence shown here is derived from an EMBL/GenBank/DDBJ whole genome shotgun (WGS) entry which is preliminary data.</text>
</comment>
<evidence type="ECO:0000256" key="1">
    <source>
        <dbReference type="ARBA" id="ARBA00022485"/>
    </source>
</evidence>
<keyword evidence="4" id="KW-0408">Iron</keyword>
<dbReference type="PANTHER" id="PTHR43498">
    <property type="entry name" value="FERREDOXIN:COB-COM HETERODISULFIDE REDUCTASE SUBUNIT A"/>
    <property type="match status" value="1"/>
</dbReference>
<keyword evidence="1" id="KW-0004">4Fe-4S</keyword>
<keyword evidence="2" id="KW-0479">Metal-binding</keyword>
<reference evidence="6" key="1">
    <citation type="submission" date="2020-10" db="EMBL/GenBank/DDBJ databases">
        <authorList>
            <person name="Gilroy R."/>
        </authorList>
    </citation>
    <scope>NUCLEOTIDE SEQUENCE</scope>
    <source>
        <strain evidence="6">ChiSjej1B19-7085</strain>
    </source>
</reference>
<dbReference type="PANTHER" id="PTHR43498:SF1">
    <property type="entry name" value="COB--COM HETERODISULFIDE REDUCTASE IRON-SULFUR SUBUNIT A"/>
    <property type="match status" value="1"/>
</dbReference>
<evidence type="ECO:0000256" key="2">
    <source>
        <dbReference type="ARBA" id="ARBA00022723"/>
    </source>
</evidence>
<gene>
    <name evidence="6" type="ORF">IAA54_10800</name>
</gene>
<organism evidence="6 7">
    <name type="scientific">Candidatus Gallacutalibacter pullicola</name>
    <dbReference type="NCBI Taxonomy" id="2840830"/>
    <lineage>
        <taxon>Bacteria</taxon>
        <taxon>Bacillati</taxon>
        <taxon>Bacillota</taxon>
        <taxon>Clostridia</taxon>
        <taxon>Eubacteriales</taxon>
        <taxon>Candidatus Gallacutalibacter</taxon>
    </lineage>
</organism>
<protein>
    <submittedName>
        <fullName evidence="6">FAD-dependent oxidoreductase</fullName>
    </submittedName>
</protein>
<dbReference type="EMBL" id="DVHF01000137">
    <property type="protein sequence ID" value="HIR58143.1"/>
    <property type="molecule type" value="Genomic_DNA"/>
</dbReference>